<dbReference type="AlphaFoldDB" id="A0A239NZA1"/>
<keyword evidence="1" id="KW-0808">Transferase</keyword>
<dbReference type="RefSeq" id="WP_245871217.1">
    <property type="nucleotide sequence ID" value="NZ_FZPH01000011.1"/>
</dbReference>
<dbReference type="Proteomes" id="UP000198362">
    <property type="component" value="Unassembled WGS sequence"/>
</dbReference>
<proteinExistence type="predicted"/>
<evidence type="ECO:0000256" key="2">
    <source>
        <dbReference type="ARBA" id="ARBA00023315"/>
    </source>
</evidence>
<dbReference type="PROSITE" id="PS51186">
    <property type="entry name" value="GNAT"/>
    <property type="match status" value="1"/>
</dbReference>
<dbReference type="CDD" id="cd04301">
    <property type="entry name" value="NAT_SF"/>
    <property type="match status" value="1"/>
</dbReference>
<reference evidence="4 5" key="1">
    <citation type="submission" date="2017-06" db="EMBL/GenBank/DDBJ databases">
        <authorList>
            <person name="Kim H.J."/>
            <person name="Triplett B.A."/>
        </authorList>
    </citation>
    <scope>NUCLEOTIDE SEQUENCE [LARGE SCALE GENOMIC DNA]</scope>
    <source>
        <strain evidence="4 5">CGMCC 4.5593</strain>
    </source>
</reference>
<dbReference type="InterPro" id="IPR016181">
    <property type="entry name" value="Acyl_CoA_acyltransferase"/>
</dbReference>
<name>A0A239NZA1_9ACTN</name>
<evidence type="ECO:0000256" key="1">
    <source>
        <dbReference type="ARBA" id="ARBA00022679"/>
    </source>
</evidence>
<gene>
    <name evidence="4" type="ORF">SAMN05421812_111246</name>
</gene>
<dbReference type="Gene3D" id="3.40.630.30">
    <property type="match status" value="1"/>
</dbReference>
<dbReference type="EMBL" id="FZPH01000011">
    <property type="protein sequence ID" value="SNT59704.1"/>
    <property type="molecule type" value="Genomic_DNA"/>
</dbReference>
<organism evidence="4 5">
    <name type="scientific">Asanoa hainanensis</name>
    <dbReference type="NCBI Taxonomy" id="560556"/>
    <lineage>
        <taxon>Bacteria</taxon>
        <taxon>Bacillati</taxon>
        <taxon>Actinomycetota</taxon>
        <taxon>Actinomycetes</taxon>
        <taxon>Micromonosporales</taxon>
        <taxon>Micromonosporaceae</taxon>
        <taxon>Asanoa</taxon>
    </lineage>
</organism>
<evidence type="ECO:0000259" key="3">
    <source>
        <dbReference type="PROSITE" id="PS51186"/>
    </source>
</evidence>
<dbReference type="Pfam" id="PF00583">
    <property type="entry name" value="Acetyltransf_1"/>
    <property type="match status" value="1"/>
</dbReference>
<sequence length="150" mass="16970">MLVRKATVDDAEALAGLRWRRVTEEGDYRGTDRADYLAYFARWLADHADSHLPFLAFDGEEAAVGMAWLMVAERVPTPGRRRRWCGDIQSVYVVPELRNDGIGALLLGAVLAEARRLDLEHVTVHSADRAVPFYQRVGFAPDRTLLYWSP</sequence>
<evidence type="ECO:0000313" key="4">
    <source>
        <dbReference type="EMBL" id="SNT59704.1"/>
    </source>
</evidence>
<dbReference type="SUPFAM" id="SSF55729">
    <property type="entry name" value="Acyl-CoA N-acyltransferases (Nat)"/>
    <property type="match status" value="1"/>
</dbReference>
<dbReference type="InterPro" id="IPR000182">
    <property type="entry name" value="GNAT_dom"/>
</dbReference>
<accession>A0A239NZA1</accession>
<dbReference type="GO" id="GO:0016747">
    <property type="term" value="F:acyltransferase activity, transferring groups other than amino-acyl groups"/>
    <property type="evidence" value="ECO:0007669"/>
    <property type="project" value="InterPro"/>
</dbReference>
<keyword evidence="4" id="KW-0687">Ribonucleoprotein</keyword>
<dbReference type="InterPro" id="IPR050832">
    <property type="entry name" value="Bact_Acetyltransf"/>
</dbReference>
<keyword evidence="5" id="KW-1185">Reference proteome</keyword>
<dbReference type="GO" id="GO:0005840">
    <property type="term" value="C:ribosome"/>
    <property type="evidence" value="ECO:0007669"/>
    <property type="project" value="UniProtKB-KW"/>
</dbReference>
<dbReference type="PANTHER" id="PTHR43877">
    <property type="entry name" value="AMINOALKYLPHOSPHONATE N-ACETYLTRANSFERASE-RELATED-RELATED"/>
    <property type="match status" value="1"/>
</dbReference>
<protein>
    <submittedName>
        <fullName evidence="4">Ribosomal protein S18 acetylase RimI</fullName>
    </submittedName>
</protein>
<feature type="domain" description="N-acetyltransferase" evidence="3">
    <location>
        <begin position="1"/>
        <end position="150"/>
    </location>
</feature>
<evidence type="ECO:0000313" key="5">
    <source>
        <dbReference type="Proteomes" id="UP000198362"/>
    </source>
</evidence>
<keyword evidence="4" id="KW-0689">Ribosomal protein</keyword>
<keyword evidence="2" id="KW-0012">Acyltransferase</keyword>